<dbReference type="AlphaFoldDB" id="A0A244CM09"/>
<feature type="chain" id="PRO_5011284626" description="Lipoprotein" evidence="1">
    <location>
        <begin position="20"/>
        <end position="175"/>
    </location>
</feature>
<proteinExistence type="predicted"/>
<dbReference type="EMBL" id="MWPV01000006">
    <property type="protein sequence ID" value="OUL56546.1"/>
    <property type="molecule type" value="Genomic_DNA"/>
</dbReference>
<evidence type="ECO:0000313" key="3">
    <source>
        <dbReference type="Proteomes" id="UP000194841"/>
    </source>
</evidence>
<feature type="signal peptide" evidence="1">
    <location>
        <begin position="1"/>
        <end position="19"/>
    </location>
</feature>
<dbReference type="RefSeq" id="WP_086745514.1">
    <property type="nucleotide sequence ID" value="NZ_MWPV01000006.1"/>
</dbReference>
<name>A0A244CM09_PSEDV</name>
<keyword evidence="1" id="KW-0732">Signal</keyword>
<protein>
    <recommendedName>
        <fullName evidence="4">Lipoprotein</fullName>
    </recommendedName>
</protein>
<sequence>MKTSICMIASLLSALLLTGCDTKNETNTEDATNKVSVSQPVLAKPTGLDNKIDKDSTIPAETVTLPPKNVTKEQVAQLKQQVLNLTEVTAAQDVSSCAVIALGHKSCGGPKEYIAYSKEQTNETALKQAVSAYYQADMQYQLENKMMSTCEVTPEQFPILLEGQCGLTPDPAATY</sequence>
<dbReference type="PROSITE" id="PS51257">
    <property type="entry name" value="PROKAR_LIPOPROTEIN"/>
    <property type="match status" value="1"/>
</dbReference>
<dbReference type="OrthoDB" id="8703681at2"/>
<evidence type="ECO:0000313" key="2">
    <source>
        <dbReference type="EMBL" id="OUL56546.1"/>
    </source>
</evidence>
<comment type="caution">
    <text evidence="2">The sequence shown here is derived from an EMBL/GenBank/DDBJ whole genome shotgun (WGS) entry which is preliminary data.</text>
</comment>
<dbReference type="Proteomes" id="UP000194841">
    <property type="component" value="Unassembled WGS sequence"/>
</dbReference>
<reference evidence="2 3" key="1">
    <citation type="submission" date="2017-02" db="EMBL/GenBank/DDBJ databases">
        <title>Pseudoalteromonas ulvae TC14 Genome.</title>
        <authorList>
            <person name="Molmeret M."/>
        </authorList>
    </citation>
    <scope>NUCLEOTIDE SEQUENCE [LARGE SCALE GENOMIC DNA]</scope>
    <source>
        <strain evidence="2">TC14</strain>
    </source>
</reference>
<accession>A0A244CM09</accession>
<organism evidence="2 3">
    <name type="scientific">Pseudoalteromonas ulvae</name>
    <dbReference type="NCBI Taxonomy" id="107327"/>
    <lineage>
        <taxon>Bacteria</taxon>
        <taxon>Pseudomonadati</taxon>
        <taxon>Pseudomonadota</taxon>
        <taxon>Gammaproteobacteria</taxon>
        <taxon>Alteromonadales</taxon>
        <taxon>Pseudoalteromonadaceae</taxon>
        <taxon>Pseudoalteromonas</taxon>
    </lineage>
</organism>
<evidence type="ECO:0008006" key="4">
    <source>
        <dbReference type="Google" id="ProtNLM"/>
    </source>
</evidence>
<keyword evidence="3" id="KW-1185">Reference proteome</keyword>
<gene>
    <name evidence="2" type="ORF">B1199_17965</name>
</gene>
<evidence type="ECO:0000256" key="1">
    <source>
        <dbReference type="SAM" id="SignalP"/>
    </source>
</evidence>